<evidence type="ECO:0000256" key="2">
    <source>
        <dbReference type="RuleBase" id="RU362097"/>
    </source>
</evidence>
<evidence type="ECO:0000256" key="3">
    <source>
        <dbReference type="SAM" id="MobiDB-lite"/>
    </source>
</evidence>
<dbReference type="Gene3D" id="2.20.200.10">
    <property type="entry name" value="Outer membrane efflux proteins (OEP)"/>
    <property type="match status" value="1"/>
</dbReference>
<keyword evidence="5" id="KW-1185">Reference proteome</keyword>
<keyword evidence="2" id="KW-0472">Membrane</keyword>
<dbReference type="PANTHER" id="PTHR30203">
    <property type="entry name" value="OUTER MEMBRANE CATION EFFLUX PROTEIN"/>
    <property type="match status" value="1"/>
</dbReference>
<reference evidence="4 5" key="1">
    <citation type="submission" date="2023-02" db="EMBL/GenBank/DDBJ databases">
        <title>Bacterial whole genomic sequence of Curvibacter sp. HBC61.</title>
        <authorList>
            <person name="Le V."/>
            <person name="Ko S.-R."/>
            <person name="Ahn C.-Y."/>
            <person name="Oh H.-M."/>
        </authorList>
    </citation>
    <scope>NUCLEOTIDE SEQUENCE [LARGE SCALE GENOMIC DNA]</scope>
    <source>
        <strain evidence="4 5">HBC61</strain>
    </source>
</reference>
<sequence>MGLLVGGCAMPPEKSQPEQGWAAPAQFDAPQSASSASSGRGVTSLAQMPWQQYFTDAQLQSLIERALANNSDLRATMARVMQAQKAYGIEYAAGLPKINASASANRAGLNDNAALFGIPAVNSGYQVGLSMVSWELDFWGRVQDLRDAALQQFLASDANRRAAVLSLIAQVAQTYVALGRSDELIELARGQVLNREESLRLIQRRIQTGAVPPVEQASTRLMVNQAKSGLHSLQQARAEQWQALTLLVGGPLPPLQKINVSPQNWPELRPGVPTDLLRSRPDIMAAEHQLRVMQANVSAARAAFFPSVTLTAAGGVSSNQFSQLFDSGNGAWLFSPRISLPIFDGGARQSNHELQTWRRTESVAQYDKAIQTAFREVNDALSNSHWLKLRLDLSEADQTDQQERTRVATSRFKRGATAYQEVLDAQRDQLQLAQALAQARGAWIASRINLYAALGGGSALLTDTSVSSSVPPTAQ</sequence>
<keyword evidence="2" id="KW-0812">Transmembrane</keyword>
<dbReference type="PANTHER" id="PTHR30203:SF33">
    <property type="entry name" value="BLR4455 PROTEIN"/>
    <property type="match status" value="1"/>
</dbReference>
<feature type="compositionally biased region" description="Polar residues" evidence="3">
    <location>
        <begin position="29"/>
        <end position="40"/>
    </location>
</feature>
<evidence type="ECO:0000313" key="5">
    <source>
        <dbReference type="Proteomes" id="UP001528673"/>
    </source>
</evidence>
<dbReference type="SUPFAM" id="SSF56954">
    <property type="entry name" value="Outer membrane efflux proteins (OEP)"/>
    <property type="match status" value="1"/>
</dbReference>
<dbReference type="RefSeq" id="WP_273951142.1">
    <property type="nucleotide sequence ID" value="NZ_JAQSIP010000003.1"/>
</dbReference>
<dbReference type="NCBIfam" id="TIGR01845">
    <property type="entry name" value="outer_NodT"/>
    <property type="match status" value="1"/>
</dbReference>
<evidence type="ECO:0000313" key="4">
    <source>
        <dbReference type="EMBL" id="MDD0838269.1"/>
    </source>
</evidence>
<dbReference type="Proteomes" id="UP001528673">
    <property type="component" value="Unassembled WGS sequence"/>
</dbReference>
<comment type="subcellular location">
    <subcellularLocation>
        <location evidence="2">Cell membrane</location>
        <topology evidence="2">Lipid-anchor</topology>
    </subcellularLocation>
</comment>
<comment type="similarity">
    <text evidence="1 2">Belongs to the outer membrane factor (OMF) (TC 1.B.17) family.</text>
</comment>
<keyword evidence="2" id="KW-1134">Transmembrane beta strand</keyword>
<name>A0ABT5MY44_9BURK</name>
<comment type="caution">
    <text evidence="4">The sequence shown here is derived from an EMBL/GenBank/DDBJ whole genome shotgun (WGS) entry which is preliminary data.</text>
</comment>
<gene>
    <name evidence="4" type="ORF">PSQ40_06775</name>
</gene>
<accession>A0ABT5MY44</accession>
<protein>
    <submittedName>
        <fullName evidence="4">Efflux transporter outer membrane subunit</fullName>
    </submittedName>
</protein>
<dbReference type="EMBL" id="JAQSIP010000003">
    <property type="protein sequence ID" value="MDD0838269.1"/>
    <property type="molecule type" value="Genomic_DNA"/>
</dbReference>
<dbReference type="Pfam" id="PF02321">
    <property type="entry name" value="OEP"/>
    <property type="match status" value="2"/>
</dbReference>
<keyword evidence="2" id="KW-0449">Lipoprotein</keyword>
<feature type="region of interest" description="Disordered" evidence="3">
    <location>
        <begin position="1"/>
        <end position="40"/>
    </location>
</feature>
<dbReference type="Gene3D" id="1.20.1600.10">
    <property type="entry name" value="Outer membrane efflux proteins (OEP)"/>
    <property type="match status" value="1"/>
</dbReference>
<proteinExistence type="inferred from homology"/>
<organism evidence="4 5">
    <name type="scientific">Curvibacter cyanobacteriorum</name>
    <dbReference type="NCBI Taxonomy" id="3026422"/>
    <lineage>
        <taxon>Bacteria</taxon>
        <taxon>Pseudomonadati</taxon>
        <taxon>Pseudomonadota</taxon>
        <taxon>Betaproteobacteria</taxon>
        <taxon>Burkholderiales</taxon>
        <taxon>Comamonadaceae</taxon>
        <taxon>Curvibacter</taxon>
    </lineage>
</organism>
<dbReference type="InterPro" id="IPR010131">
    <property type="entry name" value="MdtP/NodT-like"/>
</dbReference>
<dbReference type="InterPro" id="IPR003423">
    <property type="entry name" value="OMP_efflux"/>
</dbReference>
<keyword evidence="2" id="KW-0564">Palmitate</keyword>
<evidence type="ECO:0000256" key="1">
    <source>
        <dbReference type="ARBA" id="ARBA00007613"/>
    </source>
</evidence>